<evidence type="ECO:0000313" key="1">
    <source>
        <dbReference type="EMBL" id="TNN87062.1"/>
    </source>
</evidence>
<comment type="caution">
    <text evidence="1">The sequence shown here is derived from an EMBL/GenBank/DDBJ whole genome shotgun (WGS) entry which is preliminary data.</text>
</comment>
<organism evidence="1 2">
    <name type="scientific">Liparis tanakae</name>
    <name type="common">Tanaka's snailfish</name>
    <dbReference type="NCBI Taxonomy" id="230148"/>
    <lineage>
        <taxon>Eukaryota</taxon>
        <taxon>Metazoa</taxon>
        <taxon>Chordata</taxon>
        <taxon>Craniata</taxon>
        <taxon>Vertebrata</taxon>
        <taxon>Euteleostomi</taxon>
        <taxon>Actinopterygii</taxon>
        <taxon>Neopterygii</taxon>
        <taxon>Teleostei</taxon>
        <taxon>Neoteleostei</taxon>
        <taxon>Acanthomorphata</taxon>
        <taxon>Eupercaria</taxon>
        <taxon>Perciformes</taxon>
        <taxon>Cottioidei</taxon>
        <taxon>Cottales</taxon>
        <taxon>Liparidae</taxon>
        <taxon>Liparis</taxon>
    </lineage>
</organism>
<sequence>MGGGGLNSVLQYPPHESPHLVHAEQRLVLRHHSVARFSQDSDERLFVQAVQRHDDRQATDELRDHSELDQVSGLDELQQPVLLLDLGHGVRLAAGVGQVGGGRRAPPLSHFNFSVCGVQDLPAPLLLRCLLARLLLHRRSQSVPDMLDPLGRPDPLDREDLQILTRSGFMS</sequence>
<dbReference type="Proteomes" id="UP000314294">
    <property type="component" value="Unassembled WGS sequence"/>
</dbReference>
<dbReference type="AlphaFoldDB" id="A0A4Z2JCN1"/>
<gene>
    <name evidence="1" type="ORF">EYF80_002817</name>
</gene>
<proteinExistence type="predicted"/>
<accession>A0A4Z2JCN1</accession>
<dbReference type="EMBL" id="SRLO01000012">
    <property type="protein sequence ID" value="TNN87062.1"/>
    <property type="molecule type" value="Genomic_DNA"/>
</dbReference>
<evidence type="ECO:0000313" key="2">
    <source>
        <dbReference type="Proteomes" id="UP000314294"/>
    </source>
</evidence>
<protein>
    <submittedName>
        <fullName evidence="1">Uncharacterized protein</fullName>
    </submittedName>
</protein>
<name>A0A4Z2JCN1_9TELE</name>
<keyword evidence="2" id="KW-1185">Reference proteome</keyword>
<reference evidence="1 2" key="1">
    <citation type="submission" date="2019-03" db="EMBL/GenBank/DDBJ databases">
        <title>First draft genome of Liparis tanakae, snailfish: a comprehensive survey of snailfish specific genes.</title>
        <authorList>
            <person name="Kim W."/>
            <person name="Song I."/>
            <person name="Jeong J.-H."/>
            <person name="Kim D."/>
            <person name="Kim S."/>
            <person name="Ryu S."/>
            <person name="Song J.Y."/>
            <person name="Lee S.K."/>
        </authorList>
    </citation>
    <scope>NUCLEOTIDE SEQUENCE [LARGE SCALE GENOMIC DNA]</scope>
    <source>
        <tissue evidence="1">Muscle</tissue>
    </source>
</reference>